<organism evidence="1">
    <name type="scientific">marine sediment metagenome</name>
    <dbReference type="NCBI Taxonomy" id="412755"/>
    <lineage>
        <taxon>unclassified sequences</taxon>
        <taxon>metagenomes</taxon>
        <taxon>ecological metagenomes</taxon>
    </lineage>
</organism>
<reference evidence="1" key="1">
    <citation type="journal article" date="2014" name="Front. Microbiol.">
        <title>High frequency of phylogenetically diverse reductive dehalogenase-homologous genes in deep subseafloor sedimentary metagenomes.</title>
        <authorList>
            <person name="Kawai M."/>
            <person name="Futagami T."/>
            <person name="Toyoda A."/>
            <person name="Takaki Y."/>
            <person name="Nishi S."/>
            <person name="Hori S."/>
            <person name="Arai W."/>
            <person name="Tsubouchi T."/>
            <person name="Morono Y."/>
            <person name="Uchiyama I."/>
            <person name="Ito T."/>
            <person name="Fujiyama A."/>
            <person name="Inagaki F."/>
            <person name="Takami H."/>
        </authorList>
    </citation>
    <scope>NUCLEOTIDE SEQUENCE</scope>
    <source>
        <strain evidence="1">Expedition CK06-06</strain>
    </source>
</reference>
<evidence type="ECO:0000313" key="1">
    <source>
        <dbReference type="EMBL" id="GAG38615.1"/>
    </source>
</evidence>
<sequence length="250" mass="29870">MRGFADRFSDLDITVFLDRDDKELQRAIRSIALEEEKRSGLETDLMIHDLEDSRKKRWDEIERREFSKAKVVFDPEGQIEELLNEKLSVSRDFWVNRITTLTEYLKWYCCPSEEGVGTITEAWIERGDLVAAHHCVSYGLEVILEMLFALNREFFPSVKWRLFDSYGLKWLPNDYRHLVQEMMIVRSFSKGDLDRRLNAVRQLWDRVLPKVEQETRMTLEELDVYYVRNILRQNVSFFQTNESMDPMLSH</sequence>
<dbReference type="EMBL" id="BARS01042023">
    <property type="protein sequence ID" value="GAG38615.1"/>
    <property type="molecule type" value="Genomic_DNA"/>
</dbReference>
<proteinExistence type="predicted"/>
<feature type="non-terminal residue" evidence="1">
    <location>
        <position position="250"/>
    </location>
</feature>
<dbReference type="AlphaFoldDB" id="X0X6F6"/>
<name>X0X6F6_9ZZZZ</name>
<gene>
    <name evidence="1" type="ORF">S01H1_63820</name>
</gene>
<protein>
    <submittedName>
        <fullName evidence="1">Uncharacterized protein</fullName>
    </submittedName>
</protein>
<comment type="caution">
    <text evidence="1">The sequence shown here is derived from an EMBL/GenBank/DDBJ whole genome shotgun (WGS) entry which is preliminary data.</text>
</comment>
<dbReference type="InterPro" id="IPR043519">
    <property type="entry name" value="NT_sf"/>
</dbReference>
<dbReference type="SUPFAM" id="SSF81301">
    <property type="entry name" value="Nucleotidyltransferase"/>
    <property type="match status" value="1"/>
</dbReference>
<accession>X0X6F6</accession>
<dbReference type="CDD" id="cd05403">
    <property type="entry name" value="NT_KNTase_like"/>
    <property type="match status" value="1"/>
</dbReference>